<proteinExistence type="predicted"/>
<reference evidence="3 4" key="1">
    <citation type="submission" date="2014-11" db="EMBL/GenBank/DDBJ databases">
        <title>Draft Genome Sequences of Paenibacillus polymyxa NRRL B-30509 and Paenibacillus terrae NRRL B-30644, Strains from a Poultry Environment that Produce Tridecaptin A and Paenicidins.</title>
        <authorList>
            <person name="van Belkum M.J."/>
            <person name="Lohans C.T."/>
            <person name="Vederas J.C."/>
        </authorList>
    </citation>
    <scope>NUCLEOTIDE SEQUENCE [LARGE SCALE GENOMIC DNA]</scope>
    <source>
        <strain evidence="3 4">NRRL B-30644</strain>
    </source>
</reference>
<feature type="domain" description="CHRD" evidence="2">
    <location>
        <begin position="1"/>
        <end position="135"/>
    </location>
</feature>
<dbReference type="PROSITE" id="PS50933">
    <property type="entry name" value="CHRD"/>
    <property type="match status" value="1"/>
</dbReference>
<dbReference type="RefSeq" id="WP_044647125.1">
    <property type="nucleotide sequence ID" value="NZ_JTHP01000033.1"/>
</dbReference>
<accession>A0A0D7X3B3</accession>
<sequence>MSTFKATLRGSHEVPPVRTNATGNAEFHYHKERRQLKFELTVCNISRVTQADIHLGRSGENGPVVAVLFGPSKFGITVKRGVVSGMLRACDLVGPLRGRTIYDLVCQIREGNAYVNVHTVRHPDGAIRGQIRRCK</sequence>
<evidence type="ECO:0000259" key="2">
    <source>
        <dbReference type="PROSITE" id="PS50933"/>
    </source>
</evidence>
<comment type="caution">
    <text evidence="3">The sequence shown here is derived from an EMBL/GenBank/DDBJ whole genome shotgun (WGS) entry which is preliminary data.</text>
</comment>
<evidence type="ECO:0000313" key="4">
    <source>
        <dbReference type="Proteomes" id="UP000032534"/>
    </source>
</evidence>
<dbReference type="OrthoDB" id="571052at2"/>
<feature type="region of interest" description="Disordered" evidence="1">
    <location>
        <begin position="1"/>
        <end position="25"/>
    </location>
</feature>
<dbReference type="Pfam" id="PF07452">
    <property type="entry name" value="CHRD"/>
    <property type="match status" value="1"/>
</dbReference>
<protein>
    <recommendedName>
        <fullName evidence="2">CHRD domain-containing protein</fullName>
    </recommendedName>
</protein>
<dbReference type="SMART" id="SM00754">
    <property type="entry name" value="CHRD"/>
    <property type="match status" value="1"/>
</dbReference>
<evidence type="ECO:0000256" key="1">
    <source>
        <dbReference type="SAM" id="MobiDB-lite"/>
    </source>
</evidence>
<dbReference type="InterPro" id="IPR010895">
    <property type="entry name" value="CHRD"/>
</dbReference>
<dbReference type="PATRIC" id="fig|159743.3.peg.3601"/>
<dbReference type="AlphaFoldDB" id="A0A0D7X3B3"/>
<dbReference type="EMBL" id="JTHP01000033">
    <property type="protein sequence ID" value="KJD44532.1"/>
    <property type="molecule type" value="Genomic_DNA"/>
</dbReference>
<keyword evidence="4" id="KW-1185">Reference proteome</keyword>
<evidence type="ECO:0000313" key="3">
    <source>
        <dbReference type="EMBL" id="KJD44532.1"/>
    </source>
</evidence>
<gene>
    <name evidence="3" type="ORF">QD47_16200</name>
</gene>
<organism evidence="3 4">
    <name type="scientific">Paenibacillus terrae</name>
    <dbReference type="NCBI Taxonomy" id="159743"/>
    <lineage>
        <taxon>Bacteria</taxon>
        <taxon>Bacillati</taxon>
        <taxon>Bacillota</taxon>
        <taxon>Bacilli</taxon>
        <taxon>Bacillales</taxon>
        <taxon>Paenibacillaceae</taxon>
        <taxon>Paenibacillus</taxon>
    </lineage>
</organism>
<dbReference type="Proteomes" id="UP000032534">
    <property type="component" value="Unassembled WGS sequence"/>
</dbReference>
<name>A0A0D7X3B3_9BACL</name>